<proteinExistence type="predicted"/>
<name>A0A2I1RBJ4_9ACTN</name>
<gene>
    <name evidence="1" type="ORF">CYJ73_06290</name>
</gene>
<dbReference type="RefSeq" id="WP_101819441.1">
    <property type="nucleotide sequence ID" value="NZ_PKJC01000003.1"/>
</dbReference>
<sequence>MTSPRGRAGLVSAVVVLVLAVATACGTVEVPGGPGSSAAPVSPSPAVNVYERDRAAAVTRLLHTLTEAVRSGDERTVGALFDTAAAPEFKNRFVTATATLAPRGYDARTSRGGTLGFARFEYQLAPTEEAEVLVPADLQERLDAGGSSDSWVAPVELRYALGGDTPPGVAEPEVVVGTQFVVARYGIEWRLVADAAALGGEPMPIQMWELPGLQVADTATAGGTSVVASYPRTEPTVATLQRELPGAVDAVSDFWGDDWDRRAVVLATATDDEFAALVPEGRAATGTAAAATVFSSLDLVQRTATGQRIILTPTARELAPPTLAVVLRHELTHVAARTSTALDAPLWITEGVAEYVGRKGTYTRFADAAPDLTAAVRTGALPAGPPADPDFAMDGQTSLVAYQSAWSLAAFVVSRFDEARLKKMYLGVAGSAVPAAQDGAISSALGLTRDRLIASWQRWLEVQAR</sequence>
<evidence type="ECO:0000313" key="2">
    <source>
        <dbReference type="Proteomes" id="UP000234662"/>
    </source>
</evidence>
<dbReference type="STRING" id="2055.BCM27_15605"/>
<evidence type="ECO:0008006" key="3">
    <source>
        <dbReference type="Google" id="ProtNLM"/>
    </source>
</evidence>
<accession>A0A2I1RBJ4</accession>
<reference evidence="1 2" key="1">
    <citation type="submission" date="2017-12" db="EMBL/GenBank/DDBJ databases">
        <title>Phylogenetic diversity of female urinary microbiome.</title>
        <authorList>
            <person name="Thomas-White K."/>
            <person name="Wolfe A.J."/>
        </authorList>
    </citation>
    <scope>NUCLEOTIDE SEQUENCE [LARGE SCALE GENOMIC DNA]</scope>
    <source>
        <strain evidence="1 2">UMB0777</strain>
    </source>
</reference>
<organism evidence="1 2">
    <name type="scientific">Gordonia terrae</name>
    <dbReference type="NCBI Taxonomy" id="2055"/>
    <lineage>
        <taxon>Bacteria</taxon>
        <taxon>Bacillati</taxon>
        <taxon>Actinomycetota</taxon>
        <taxon>Actinomycetes</taxon>
        <taxon>Mycobacteriales</taxon>
        <taxon>Gordoniaceae</taxon>
        <taxon>Gordonia</taxon>
    </lineage>
</organism>
<dbReference type="Proteomes" id="UP000234662">
    <property type="component" value="Unassembled WGS sequence"/>
</dbReference>
<comment type="caution">
    <text evidence="1">The sequence shown here is derived from an EMBL/GenBank/DDBJ whole genome shotgun (WGS) entry which is preliminary data.</text>
</comment>
<protein>
    <recommendedName>
        <fullName evidence="3">Peptidase MA-like domain-containing protein</fullName>
    </recommendedName>
</protein>
<dbReference type="EMBL" id="PKJC01000003">
    <property type="protein sequence ID" value="PKZ66500.1"/>
    <property type="molecule type" value="Genomic_DNA"/>
</dbReference>
<evidence type="ECO:0000313" key="1">
    <source>
        <dbReference type="EMBL" id="PKZ66500.1"/>
    </source>
</evidence>
<dbReference type="AlphaFoldDB" id="A0A2I1RBJ4"/>
<dbReference type="PROSITE" id="PS51257">
    <property type="entry name" value="PROKAR_LIPOPROTEIN"/>
    <property type="match status" value="1"/>
</dbReference>